<dbReference type="OrthoDB" id="1517790at2759"/>
<protein>
    <submittedName>
        <fullName evidence="3">Uncharacterized protein</fullName>
    </submittedName>
</protein>
<accession>A0A8T1WR51</accession>
<dbReference type="PROSITE" id="PS51450">
    <property type="entry name" value="LRR"/>
    <property type="match status" value="3"/>
</dbReference>
<evidence type="ECO:0000256" key="1">
    <source>
        <dbReference type="ARBA" id="ARBA00022614"/>
    </source>
</evidence>
<evidence type="ECO:0000256" key="2">
    <source>
        <dbReference type="ARBA" id="ARBA00022737"/>
    </source>
</evidence>
<dbReference type="Pfam" id="PF12799">
    <property type="entry name" value="LRR_4"/>
    <property type="match status" value="1"/>
</dbReference>
<evidence type="ECO:0000313" key="3">
    <source>
        <dbReference type="EMBL" id="KAG7394290.1"/>
    </source>
</evidence>
<dbReference type="EMBL" id="JAGDFL010000283">
    <property type="protein sequence ID" value="KAG7394290.1"/>
    <property type="molecule type" value="Genomic_DNA"/>
</dbReference>
<reference evidence="3" key="1">
    <citation type="submission" date="2021-02" db="EMBL/GenBank/DDBJ databases">
        <authorList>
            <person name="Palmer J.M."/>
        </authorList>
    </citation>
    <scope>NUCLEOTIDE SEQUENCE</scope>
    <source>
        <strain evidence="3">SCRP23</strain>
    </source>
</reference>
<dbReference type="InterPro" id="IPR003591">
    <property type="entry name" value="Leu-rich_rpt_typical-subtyp"/>
</dbReference>
<dbReference type="Proteomes" id="UP000693981">
    <property type="component" value="Unassembled WGS sequence"/>
</dbReference>
<evidence type="ECO:0000313" key="4">
    <source>
        <dbReference type="Proteomes" id="UP000693981"/>
    </source>
</evidence>
<dbReference type="PANTHER" id="PTHR46652">
    <property type="entry name" value="LEUCINE-RICH REPEAT AND IQ DOMAIN-CONTAINING PROTEIN 1-RELATED"/>
    <property type="match status" value="1"/>
</dbReference>
<keyword evidence="4" id="KW-1185">Reference proteome</keyword>
<gene>
    <name evidence="3" type="ORF">PHYBOEH_005402</name>
</gene>
<organism evidence="3 4">
    <name type="scientific">Phytophthora boehmeriae</name>
    <dbReference type="NCBI Taxonomy" id="109152"/>
    <lineage>
        <taxon>Eukaryota</taxon>
        <taxon>Sar</taxon>
        <taxon>Stramenopiles</taxon>
        <taxon>Oomycota</taxon>
        <taxon>Peronosporomycetes</taxon>
        <taxon>Peronosporales</taxon>
        <taxon>Peronosporaceae</taxon>
        <taxon>Phytophthora</taxon>
    </lineage>
</organism>
<dbReference type="AlphaFoldDB" id="A0A8T1WR51"/>
<dbReference type="Pfam" id="PF13855">
    <property type="entry name" value="LRR_8"/>
    <property type="match status" value="1"/>
</dbReference>
<keyword evidence="1" id="KW-0433">Leucine-rich repeat</keyword>
<dbReference type="InterPro" id="IPR025875">
    <property type="entry name" value="Leu-rich_rpt_4"/>
</dbReference>
<proteinExistence type="predicted"/>
<name>A0A8T1WR51_9STRA</name>
<dbReference type="InterPro" id="IPR050836">
    <property type="entry name" value="SDS22/Internalin_LRR"/>
</dbReference>
<dbReference type="SMART" id="SM00365">
    <property type="entry name" value="LRR_SD22"/>
    <property type="match status" value="3"/>
</dbReference>
<dbReference type="SMART" id="SM00369">
    <property type="entry name" value="LRR_TYP"/>
    <property type="match status" value="3"/>
</dbReference>
<dbReference type="InterPro" id="IPR001611">
    <property type="entry name" value="Leu-rich_rpt"/>
</dbReference>
<dbReference type="PANTHER" id="PTHR46652:SF3">
    <property type="entry name" value="LEUCINE-RICH REPEAT-CONTAINING PROTEIN 9"/>
    <property type="match status" value="1"/>
</dbReference>
<keyword evidence="2" id="KW-0677">Repeat</keyword>
<sequence>MSDDTGGISSLRIDGPEQPMADSQALMLTTDVVMNRAGVYDLLSLKELILRDEGLEGLEESCAQGLASLEILSLSHNRLTSLEHFQAFVNLIELNLNFNRIVSLENLQCSGLEKIFIANNQIVDISPLRRLLKLNTISVYGNQIADLDAALHTCRGLPKVSTNAAYE</sequence>
<comment type="caution">
    <text evidence="3">The sequence shown here is derived from an EMBL/GenBank/DDBJ whole genome shotgun (WGS) entry which is preliminary data.</text>
</comment>